<evidence type="ECO:0000256" key="1">
    <source>
        <dbReference type="SAM" id="Phobius"/>
    </source>
</evidence>
<comment type="caution">
    <text evidence="2">The sequence shown here is derived from an EMBL/GenBank/DDBJ whole genome shotgun (WGS) entry which is preliminary data.</text>
</comment>
<dbReference type="InterPro" id="IPR045584">
    <property type="entry name" value="Pilin-like"/>
</dbReference>
<keyword evidence="1" id="KW-0812">Transmembrane</keyword>
<dbReference type="PROSITE" id="PS00409">
    <property type="entry name" value="PROKAR_NTER_METHYL"/>
    <property type="match status" value="1"/>
</dbReference>
<feature type="transmembrane region" description="Helical" evidence="1">
    <location>
        <begin position="20"/>
        <end position="44"/>
    </location>
</feature>
<organism evidence="2 3">
    <name type="scientific">Candidatus Abzuiibacterium crystallinum</name>
    <dbReference type="NCBI Taxonomy" id="1974748"/>
    <lineage>
        <taxon>Bacteria</taxon>
        <taxon>Pseudomonadati</taxon>
        <taxon>Candidatus Omnitrophota</taxon>
        <taxon>Candidatus Abzuiibacterium</taxon>
    </lineage>
</organism>
<accession>A0A2H0LKV1</accession>
<reference evidence="2 3" key="1">
    <citation type="submission" date="2017-09" db="EMBL/GenBank/DDBJ databases">
        <title>Depth-based differentiation of microbial function through sediment-hosted aquifers and enrichment of novel symbionts in the deep terrestrial subsurface.</title>
        <authorList>
            <person name="Probst A.J."/>
            <person name="Ladd B."/>
            <person name="Jarett J.K."/>
            <person name="Geller-Mcgrath D.E."/>
            <person name="Sieber C.M."/>
            <person name="Emerson J.B."/>
            <person name="Anantharaman K."/>
            <person name="Thomas B.C."/>
            <person name="Malmstrom R."/>
            <person name="Stieglmeier M."/>
            <person name="Klingl A."/>
            <person name="Woyke T."/>
            <person name="Ryan C.M."/>
            <person name="Banfield J.F."/>
        </authorList>
    </citation>
    <scope>NUCLEOTIDE SEQUENCE [LARGE SCALE GENOMIC DNA]</scope>
    <source>
        <strain evidence="2">CG11_big_fil_rev_8_21_14_0_20_45_26</strain>
    </source>
</reference>
<sequence>MKTHRIGKIKRNPKKGFTLVEVLLAISIIALIIMALVSVFYYTMTLHRESASRSIAMNDAIQVVEQCRFIADTVGLSGTGSVTDPNVAWSDLLSNLIANETVQVSWTGTDPLEVVVTVAWLEHNRNMNVSMTTLLTRR</sequence>
<name>A0A2H0LKV1_9BACT</name>
<dbReference type="AlphaFoldDB" id="A0A2H0LKV1"/>
<dbReference type="Pfam" id="PF07963">
    <property type="entry name" value="N_methyl"/>
    <property type="match status" value="1"/>
</dbReference>
<keyword evidence="1" id="KW-1133">Transmembrane helix</keyword>
<keyword evidence="1" id="KW-0472">Membrane</keyword>
<dbReference type="SUPFAM" id="SSF54523">
    <property type="entry name" value="Pili subunits"/>
    <property type="match status" value="1"/>
</dbReference>
<dbReference type="EMBL" id="PCVY01000076">
    <property type="protein sequence ID" value="PIQ85039.1"/>
    <property type="molecule type" value="Genomic_DNA"/>
</dbReference>
<evidence type="ECO:0008006" key="4">
    <source>
        <dbReference type="Google" id="ProtNLM"/>
    </source>
</evidence>
<gene>
    <name evidence="2" type="ORF">COV74_10600</name>
</gene>
<proteinExistence type="predicted"/>
<evidence type="ECO:0000313" key="3">
    <source>
        <dbReference type="Proteomes" id="UP000230859"/>
    </source>
</evidence>
<protein>
    <recommendedName>
        <fullName evidence="4">Prepilin-type N-terminal cleavage/methylation domain-containing protein</fullName>
    </recommendedName>
</protein>
<dbReference type="Proteomes" id="UP000230859">
    <property type="component" value="Unassembled WGS sequence"/>
</dbReference>
<dbReference type="NCBIfam" id="TIGR02532">
    <property type="entry name" value="IV_pilin_GFxxxE"/>
    <property type="match status" value="1"/>
</dbReference>
<dbReference type="InterPro" id="IPR012902">
    <property type="entry name" value="N_methyl_site"/>
</dbReference>
<evidence type="ECO:0000313" key="2">
    <source>
        <dbReference type="EMBL" id="PIQ85039.1"/>
    </source>
</evidence>